<dbReference type="Proteomes" id="UP001348817">
    <property type="component" value="Chromosome"/>
</dbReference>
<dbReference type="RefSeq" id="WP_338391248.1">
    <property type="nucleotide sequence ID" value="NZ_AP025314.1"/>
</dbReference>
<gene>
    <name evidence="1" type="ORF">FUAX_20830</name>
</gene>
<accession>A0AAU9CBW4</accession>
<evidence type="ECO:0000313" key="2">
    <source>
        <dbReference type="Proteomes" id="UP001348817"/>
    </source>
</evidence>
<name>A0AAU9CBW4_9BACT</name>
<organism evidence="1 2">
    <name type="scientific">Fulvitalea axinellae</name>
    <dbReference type="NCBI Taxonomy" id="1182444"/>
    <lineage>
        <taxon>Bacteria</taxon>
        <taxon>Pseudomonadati</taxon>
        <taxon>Bacteroidota</taxon>
        <taxon>Cytophagia</taxon>
        <taxon>Cytophagales</taxon>
        <taxon>Persicobacteraceae</taxon>
        <taxon>Fulvitalea</taxon>
    </lineage>
</organism>
<evidence type="ECO:0008006" key="3">
    <source>
        <dbReference type="Google" id="ProtNLM"/>
    </source>
</evidence>
<dbReference type="PANTHER" id="PTHR43224">
    <property type="entry name" value="AMIDINOTRANSFERASE"/>
    <property type="match status" value="1"/>
</dbReference>
<dbReference type="EMBL" id="AP025314">
    <property type="protein sequence ID" value="BDD09651.1"/>
    <property type="molecule type" value="Genomic_DNA"/>
</dbReference>
<evidence type="ECO:0000313" key="1">
    <source>
        <dbReference type="EMBL" id="BDD09651.1"/>
    </source>
</evidence>
<proteinExistence type="predicted"/>
<dbReference type="Gene3D" id="3.75.10.10">
    <property type="entry name" value="L-arginine/glycine Amidinotransferase, Chain A"/>
    <property type="match status" value="1"/>
</dbReference>
<reference evidence="1 2" key="1">
    <citation type="submission" date="2021-12" db="EMBL/GenBank/DDBJ databases">
        <title>Genome sequencing of bacteria with rrn-lacking chromosome and rrn-plasmid.</title>
        <authorList>
            <person name="Anda M."/>
            <person name="Iwasaki W."/>
        </authorList>
    </citation>
    <scope>NUCLEOTIDE SEQUENCE [LARGE SCALE GENOMIC DNA]</scope>
    <source>
        <strain evidence="1 2">DSM 100852</strain>
    </source>
</reference>
<dbReference type="PANTHER" id="PTHR43224:SF1">
    <property type="entry name" value="AMIDINOTRANSFERASE"/>
    <property type="match status" value="1"/>
</dbReference>
<dbReference type="InterPro" id="IPR014541">
    <property type="entry name" value="Amdntrnsf_FN0238"/>
</dbReference>
<keyword evidence="2" id="KW-1185">Reference proteome</keyword>
<dbReference type="NCBIfam" id="NF046062">
    <property type="entry name" value="citrull_CtlX"/>
    <property type="match status" value="1"/>
</dbReference>
<protein>
    <recommendedName>
        <fullName evidence="3">Amidinotransferase</fullName>
    </recommendedName>
</protein>
<dbReference type="Pfam" id="PF19420">
    <property type="entry name" value="DDAH_eukar"/>
    <property type="match status" value="1"/>
</dbReference>
<dbReference type="AlphaFoldDB" id="A0AAU9CBW4"/>
<dbReference type="SUPFAM" id="SSF55909">
    <property type="entry name" value="Pentein"/>
    <property type="match status" value="1"/>
</dbReference>
<dbReference type="KEGG" id="fax:FUAX_20830"/>
<sequence>MITKESKQVPSSIMMVRPVRFGYNAETAVTNAFQVQDTGESAEQIQEKALEEFLSARDKLREEGVKVVEFVDTSEPHTPDSIFPNNWISFHDDGKVVLYPMCAENRRTERRKEFIDSLVEEYGFSVSEVIDYSDKEAEGVFLEGTGSVIFDYVNMIAYANYSPRTDKALFEEVCDRLGFKPFGFTSVDKAGKDIYHANVLMCLGDDFAVVCEESIRDEKERKALRDSLEKTGHEVVSITMDQMYSFAGNMLEVCNERGHRYLVMSQCAYDSLDDQQLETLAKYAKLLPLDVSTIEEKGGGSIRCMMAGVNLPKA</sequence>
<dbReference type="PIRSF" id="PIRSF028188">
    <property type="entry name" value="Amdntrnsf_FN0238"/>
    <property type="match status" value="1"/>
</dbReference>